<evidence type="ECO:0000313" key="3">
    <source>
        <dbReference type="Proteomes" id="UP000753908"/>
    </source>
</evidence>
<accession>A0A951PP40</accession>
<organism evidence="2 3">
    <name type="scientific">Symplocastrum torsivum CPER-KK1</name>
    <dbReference type="NCBI Taxonomy" id="450513"/>
    <lineage>
        <taxon>Bacteria</taxon>
        <taxon>Bacillati</taxon>
        <taxon>Cyanobacteriota</taxon>
        <taxon>Cyanophyceae</taxon>
        <taxon>Oscillatoriophycideae</taxon>
        <taxon>Oscillatoriales</taxon>
        <taxon>Microcoleaceae</taxon>
        <taxon>Symplocastrum</taxon>
    </lineage>
</organism>
<dbReference type="Pfam" id="PF04151">
    <property type="entry name" value="PPC"/>
    <property type="match status" value="2"/>
</dbReference>
<feature type="domain" description="Peptidase C-terminal archaeal/bacterial" evidence="1">
    <location>
        <begin position="161"/>
        <end position="236"/>
    </location>
</feature>
<dbReference type="SUPFAM" id="SSF89260">
    <property type="entry name" value="Collagen-binding domain"/>
    <property type="match status" value="2"/>
</dbReference>
<dbReference type="AlphaFoldDB" id="A0A951PP40"/>
<dbReference type="InterPro" id="IPR007280">
    <property type="entry name" value="Peptidase_C_arc/bac"/>
</dbReference>
<sequence length="253" mass="27546">MTTYNYSVGDLTDIPYSNSTYLDDFYTDDVYTFNIDGTSSINLNLHNITAGDDADLYLYQDTNGNGVFDTGIDQQVQSSTSGSNSDDSINYLGEAGTYFAQVHRYSSGSLDYELDISATTDAPLDTQTQPPNLLPTEVDGGTLFHGDALTYYGWVGDTDTADVYQFTLDSYSNVDITLTGLSNDADIRLIQDSNNNDIVDAGESQSLFASNSGGITDENISFSLHGGNTFYVQVYQYSGDTSYELQVAASSWI</sequence>
<comment type="caution">
    <text evidence="2">The sequence shown here is derived from an EMBL/GenBank/DDBJ whole genome shotgun (WGS) entry which is preliminary data.</text>
</comment>
<name>A0A951PP40_9CYAN</name>
<reference evidence="2" key="1">
    <citation type="submission" date="2021-05" db="EMBL/GenBank/DDBJ databases">
        <authorList>
            <person name="Pietrasiak N."/>
            <person name="Ward R."/>
            <person name="Stajich J.E."/>
            <person name="Kurbessoian T."/>
        </authorList>
    </citation>
    <scope>NUCLEOTIDE SEQUENCE</scope>
    <source>
        <strain evidence="2">CPER-KK1</strain>
    </source>
</reference>
<dbReference type="Proteomes" id="UP000753908">
    <property type="component" value="Unassembled WGS sequence"/>
</dbReference>
<reference evidence="2" key="2">
    <citation type="journal article" date="2022" name="Microbiol. Resour. Announc.">
        <title>Metagenome Sequencing to Explore Phylogenomics of Terrestrial Cyanobacteria.</title>
        <authorList>
            <person name="Ward R.D."/>
            <person name="Stajich J.E."/>
            <person name="Johansen J.R."/>
            <person name="Huntemann M."/>
            <person name="Clum A."/>
            <person name="Foster B."/>
            <person name="Foster B."/>
            <person name="Roux S."/>
            <person name="Palaniappan K."/>
            <person name="Varghese N."/>
            <person name="Mukherjee S."/>
            <person name="Reddy T.B.K."/>
            <person name="Daum C."/>
            <person name="Copeland A."/>
            <person name="Chen I.A."/>
            <person name="Ivanova N.N."/>
            <person name="Kyrpides N.C."/>
            <person name="Shapiro N."/>
            <person name="Eloe-Fadrosh E.A."/>
            <person name="Pietrasiak N."/>
        </authorList>
    </citation>
    <scope>NUCLEOTIDE SEQUENCE</scope>
    <source>
        <strain evidence="2">CPER-KK1</strain>
    </source>
</reference>
<evidence type="ECO:0000313" key="2">
    <source>
        <dbReference type="EMBL" id="MBW4547535.1"/>
    </source>
</evidence>
<protein>
    <submittedName>
        <fullName evidence="2">Pre-peptidase C-terminal domain-containing protein</fullName>
    </submittedName>
</protein>
<dbReference type="Gene3D" id="2.60.120.380">
    <property type="match status" value="2"/>
</dbReference>
<feature type="domain" description="Peptidase C-terminal archaeal/bacterial" evidence="1">
    <location>
        <begin position="29"/>
        <end position="103"/>
    </location>
</feature>
<proteinExistence type="predicted"/>
<evidence type="ECO:0000259" key="1">
    <source>
        <dbReference type="Pfam" id="PF04151"/>
    </source>
</evidence>
<dbReference type="EMBL" id="JAHHIF010000043">
    <property type="protein sequence ID" value="MBW4547535.1"/>
    <property type="molecule type" value="Genomic_DNA"/>
</dbReference>
<gene>
    <name evidence="2" type="ORF">KME25_24305</name>
</gene>